<dbReference type="KEGG" id="pais:PFX98_14795"/>
<feature type="transmembrane region" description="Helical" evidence="1">
    <location>
        <begin position="143"/>
        <end position="166"/>
    </location>
</feature>
<keyword evidence="1" id="KW-0472">Membrane</keyword>
<organism evidence="2 3">
    <name type="scientific">Paucibacter sediminis</name>
    <dbReference type="NCBI Taxonomy" id="3019553"/>
    <lineage>
        <taxon>Bacteria</taxon>
        <taxon>Pseudomonadati</taxon>
        <taxon>Pseudomonadota</taxon>
        <taxon>Betaproteobacteria</taxon>
        <taxon>Burkholderiales</taxon>
        <taxon>Sphaerotilaceae</taxon>
        <taxon>Roseateles</taxon>
    </lineage>
</organism>
<evidence type="ECO:0000256" key="1">
    <source>
        <dbReference type="SAM" id="Phobius"/>
    </source>
</evidence>
<dbReference type="InterPro" id="IPR021354">
    <property type="entry name" value="DUF2975"/>
</dbReference>
<reference evidence="2" key="1">
    <citation type="submission" date="2023-01" db="EMBL/GenBank/DDBJ databases">
        <title>Whole genome sequence of Paucibacter sp. S2-9 isolated from pond sediment.</title>
        <authorList>
            <person name="Jung J.Y."/>
        </authorList>
    </citation>
    <scope>NUCLEOTIDE SEQUENCE</scope>
    <source>
        <strain evidence="2">S2-9</strain>
    </source>
</reference>
<feature type="transmembrane region" description="Helical" evidence="1">
    <location>
        <begin position="20"/>
        <end position="40"/>
    </location>
</feature>
<feature type="transmembrane region" description="Helical" evidence="1">
    <location>
        <begin position="70"/>
        <end position="93"/>
    </location>
</feature>
<evidence type="ECO:0000313" key="2">
    <source>
        <dbReference type="EMBL" id="WIT10197.1"/>
    </source>
</evidence>
<dbReference type="EMBL" id="CP116346">
    <property type="protein sequence ID" value="WIT10197.1"/>
    <property type="molecule type" value="Genomic_DNA"/>
</dbReference>
<feature type="transmembrane region" description="Helical" evidence="1">
    <location>
        <begin position="114"/>
        <end position="137"/>
    </location>
</feature>
<dbReference type="Proteomes" id="UP001177769">
    <property type="component" value="Chromosome"/>
</dbReference>
<gene>
    <name evidence="2" type="ORF">PFX98_14795</name>
</gene>
<dbReference type="RefSeq" id="WP_285231266.1">
    <property type="nucleotide sequence ID" value="NZ_CP116346.1"/>
</dbReference>
<dbReference type="Pfam" id="PF11188">
    <property type="entry name" value="DUF2975"/>
    <property type="match status" value="1"/>
</dbReference>
<evidence type="ECO:0000313" key="3">
    <source>
        <dbReference type="Proteomes" id="UP001177769"/>
    </source>
</evidence>
<name>A0AA95N885_9BURK</name>
<protein>
    <submittedName>
        <fullName evidence="2">DUF2975 domain-containing protein</fullName>
    </submittedName>
</protein>
<sequence>MPIATSSFAGLPRIRRLAFWLRLMCVLGAAAVLLTPLLLWTSDVWLLQVARHQWEAGQQPLNLNPLTRGLGLAIAALPGTAALLALWQLWSLFGCYARGRIFSAEPVQRLRRMGLALVVLAPALPLSHTLSVLALTWQNPPGQRVLVVALAFHHYLALMFGLVLLAMATVMAEATRVAEENAEFV</sequence>
<accession>A0AA95N885</accession>
<keyword evidence="1" id="KW-1133">Transmembrane helix</keyword>
<dbReference type="AlphaFoldDB" id="A0AA95N885"/>
<keyword evidence="1" id="KW-0812">Transmembrane</keyword>
<proteinExistence type="predicted"/>
<keyword evidence="3" id="KW-1185">Reference proteome</keyword>